<evidence type="ECO:0000256" key="2">
    <source>
        <dbReference type="SAM" id="Phobius"/>
    </source>
</evidence>
<evidence type="ECO:0000313" key="4">
    <source>
        <dbReference type="RefSeq" id="XP_035827395.1"/>
    </source>
</evidence>
<dbReference type="RefSeq" id="XP_035827395.1">
    <property type="nucleotide sequence ID" value="XM_035971502.1"/>
</dbReference>
<proteinExistence type="predicted"/>
<dbReference type="Proteomes" id="UP000694888">
    <property type="component" value="Unplaced"/>
</dbReference>
<keyword evidence="2" id="KW-0472">Membrane</keyword>
<keyword evidence="3" id="KW-1185">Reference proteome</keyword>
<keyword evidence="2" id="KW-0812">Transmembrane</keyword>
<evidence type="ECO:0000256" key="1">
    <source>
        <dbReference type="SAM" id="MobiDB-lite"/>
    </source>
</evidence>
<organism evidence="3 4">
    <name type="scientific">Aplysia californica</name>
    <name type="common">California sea hare</name>
    <dbReference type="NCBI Taxonomy" id="6500"/>
    <lineage>
        <taxon>Eukaryota</taxon>
        <taxon>Metazoa</taxon>
        <taxon>Spiralia</taxon>
        <taxon>Lophotrochozoa</taxon>
        <taxon>Mollusca</taxon>
        <taxon>Gastropoda</taxon>
        <taxon>Heterobranchia</taxon>
        <taxon>Euthyneura</taxon>
        <taxon>Tectipleura</taxon>
        <taxon>Aplysiida</taxon>
        <taxon>Aplysioidea</taxon>
        <taxon>Aplysiidae</taxon>
        <taxon>Aplysia</taxon>
    </lineage>
</organism>
<sequence length="215" mass="22968">MGRLFMYAGYLPVDFFPGTRSGGEGGSSKTAPGHTLKPSPLTTMAVAASTMIFIVIVIGVLCLHEALRCMRSRNLSTSQTASEDVEDAKEQEGKAQKEGENYVREGATMSSGYPEVESCRFVASPALAKRLPGHKGQGDKVSLERDDEVGVTTEMSQKEDSEDTNTAQKQGYSDVKLLTQPGKPNDGRSLAGVGEKSTNQMQEPHSDLAGSGCCR</sequence>
<feature type="region of interest" description="Disordered" evidence="1">
    <location>
        <begin position="75"/>
        <end position="100"/>
    </location>
</feature>
<feature type="region of interest" description="Disordered" evidence="1">
    <location>
        <begin position="130"/>
        <end position="215"/>
    </location>
</feature>
<name>A0ABM1VYA2_APLCA</name>
<feature type="transmembrane region" description="Helical" evidence="2">
    <location>
        <begin position="41"/>
        <end position="63"/>
    </location>
</feature>
<keyword evidence="2" id="KW-1133">Transmembrane helix</keyword>
<evidence type="ECO:0000313" key="3">
    <source>
        <dbReference type="Proteomes" id="UP000694888"/>
    </source>
</evidence>
<gene>
    <name evidence="4" type="primary">LOC101846375</name>
</gene>
<feature type="compositionally biased region" description="Basic and acidic residues" evidence="1">
    <location>
        <begin position="88"/>
        <end position="100"/>
    </location>
</feature>
<dbReference type="GeneID" id="101846375"/>
<reference evidence="4" key="1">
    <citation type="submission" date="2025-08" db="UniProtKB">
        <authorList>
            <consortium name="RefSeq"/>
        </authorList>
    </citation>
    <scope>IDENTIFICATION</scope>
</reference>
<accession>A0ABM1VYA2</accession>
<protein>
    <submittedName>
        <fullName evidence="4">Uncharacterized protein LOC101846375</fullName>
    </submittedName>
</protein>